<evidence type="ECO:0000313" key="1">
    <source>
        <dbReference type="EMBL" id="KKT63288.1"/>
    </source>
</evidence>
<sequence>MPHRKWSESVLLKLKQAKMETGALPGASTRVPLSGYEIAQLIEVLEPSEILPLFRWHNHDEIYLPNSRESTVKK</sequence>
<name>A0A0G1IWB4_9BACT</name>
<dbReference type="Proteomes" id="UP000033945">
    <property type="component" value="Unassembled WGS sequence"/>
</dbReference>
<accession>A0A0G1IWB4</accession>
<reference evidence="1 2" key="1">
    <citation type="journal article" date="2015" name="Nature">
        <title>rRNA introns, odd ribosomes, and small enigmatic genomes across a large radiation of phyla.</title>
        <authorList>
            <person name="Brown C.T."/>
            <person name="Hug L.A."/>
            <person name="Thomas B.C."/>
            <person name="Sharon I."/>
            <person name="Castelle C.J."/>
            <person name="Singh A."/>
            <person name="Wilkins M.J."/>
            <person name="Williams K.H."/>
            <person name="Banfield J.F."/>
        </authorList>
    </citation>
    <scope>NUCLEOTIDE SEQUENCE [LARGE SCALE GENOMIC DNA]</scope>
</reference>
<comment type="caution">
    <text evidence="1">The sequence shown here is derived from an EMBL/GenBank/DDBJ whole genome shotgun (WGS) entry which is preliminary data.</text>
</comment>
<protein>
    <submittedName>
        <fullName evidence="1">Uncharacterized protein</fullName>
    </submittedName>
</protein>
<dbReference type="EMBL" id="LCIT01000005">
    <property type="protein sequence ID" value="KKT63288.1"/>
    <property type="molecule type" value="Genomic_DNA"/>
</dbReference>
<organism evidence="1 2">
    <name type="scientific">Candidatus Giovannonibacteria bacterium GW2011_GWA2_44_26</name>
    <dbReference type="NCBI Taxonomy" id="1618648"/>
    <lineage>
        <taxon>Bacteria</taxon>
        <taxon>Candidatus Giovannoniibacteriota</taxon>
    </lineage>
</organism>
<gene>
    <name evidence="1" type="ORF">UW55_C0005G0003</name>
</gene>
<evidence type="ECO:0000313" key="2">
    <source>
        <dbReference type="Proteomes" id="UP000033945"/>
    </source>
</evidence>
<proteinExistence type="predicted"/>
<dbReference type="AlphaFoldDB" id="A0A0G1IWB4"/>